<evidence type="ECO:0000259" key="1">
    <source>
        <dbReference type="SMART" id="SM01126"/>
    </source>
</evidence>
<proteinExistence type="predicted"/>
<protein>
    <recommendedName>
        <fullName evidence="1">ISXO2-like transposase domain-containing protein</fullName>
    </recommendedName>
</protein>
<dbReference type="SMART" id="SM01126">
    <property type="entry name" value="DDE_Tnp_IS1595"/>
    <property type="match status" value="1"/>
</dbReference>
<dbReference type="OrthoDB" id="5598606at2759"/>
<sequence>MKKKNEEKEENNKNYFYEQEVHKKLYTTIKLPSLYELYPYFLDEDEAINYLLNMNILRKYEKCPKCNNKVHYENKQKRYHCSWYQCKKSLSIFQNTIFYKAKLPINKILFLLYEFLKKTSRDSAAVTVGVTPFTATFYYKKFREQLSIYAVDNIKNNLIGGKNETVEIDESYFCKRKYNKGHHVNGIWVLGGIQRGTKKIFTIPVEERNKETLLYQIKKFVKPETRIITDFWKGYINLKDNNYIHDKVNHKKCFKVKGTDNHTNTIEGIWNGLKMNIIPQHRTRKYLFEHLLEQQWRINNKHKNL</sequence>
<accession>A0A8H7RXH3</accession>
<keyword evidence="3" id="KW-1185">Reference proteome</keyword>
<dbReference type="InterPro" id="IPR053164">
    <property type="entry name" value="IS1016-like_transposase"/>
</dbReference>
<dbReference type="Pfam" id="PF12762">
    <property type="entry name" value="DDE_Tnp_IS1595"/>
    <property type="match status" value="1"/>
</dbReference>
<feature type="domain" description="ISXO2-like transposase" evidence="1">
    <location>
        <begin position="158"/>
        <end position="299"/>
    </location>
</feature>
<reference evidence="2 3" key="1">
    <citation type="submission" date="2020-12" db="EMBL/GenBank/DDBJ databases">
        <title>Metabolic potential, ecology and presence of endohyphal bacteria is reflected in genomic diversity of Mucoromycotina.</title>
        <authorList>
            <person name="Muszewska A."/>
            <person name="Okrasinska A."/>
            <person name="Steczkiewicz K."/>
            <person name="Drgas O."/>
            <person name="Orlowska M."/>
            <person name="Perlinska-Lenart U."/>
            <person name="Aleksandrzak-Piekarczyk T."/>
            <person name="Szatraj K."/>
            <person name="Zielenkiewicz U."/>
            <person name="Pilsyk S."/>
            <person name="Malc E."/>
            <person name="Mieczkowski P."/>
            <person name="Kruszewska J.S."/>
            <person name="Biernat P."/>
            <person name="Pawlowska J."/>
        </authorList>
    </citation>
    <scope>NUCLEOTIDE SEQUENCE [LARGE SCALE GENOMIC DNA]</scope>
    <source>
        <strain evidence="2 3">CBS 142.35</strain>
    </source>
</reference>
<dbReference type="AlphaFoldDB" id="A0A8H7RXH3"/>
<evidence type="ECO:0000313" key="3">
    <source>
        <dbReference type="Proteomes" id="UP000646827"/>
    </source>
</evidence>
<dbReference type="PANTHER" id="PTHR47163">
    <property type="entry name" value="DDE_TNP_IS1595 DOMAIN-CONTAINING PROTEIN"/>
    <property type="match status" value="1"/>
</dbReference>
<dbReference type="InterPro" id="IPR024445">
    <property type="entry name" value="Tnp_ISXO2-like"/>
</dbReference>
<evidence type="ECO:0000313" key="2">
    <source>
        <dbReference type="EMBL" id="KAG2217633.1"/>
    </source>
</evidence>
<name>A0A8H7RXH3_9FUNG</name>
<dbReference type="Proteomes" id="UP000646827">
    <property type="component" value="Unassembled WGS sequence"/>
</dbReference>
<dbReference type="NCBIfam" id="NF033547">
    <property type="entry name" value="transpos_IS1595"/>
    <property type="match status" value="1"/>
</dbReference>
<dbReference type="PANTHER" id="PTHR47163:SF2">
    <property type="entry name" value="SI:DKEY-17M8.2"/>
    <property type="match status" value="1"/>
</dbReference>
<comment type="caution">
    <text evidence="2">The sequence shown here is derived from an EMBL/GenBank/DDBJ whole genome shotgun (WGS) entry which is preliminary data.</text>
</comment>
<organism evidence="2 3">
    <name type="scientific">Circinella minor</name>
    <dbReference type="NCBI Taxonomy" id="1195481"/>
    <lineage>
        <taxon>Eukaryota</taxon>
        <taxon>Fungi</taxon>
        <taxon>Fungi incertae sedis</taxon>
        <taxon>Mucoromycota</taxon>
        <taxon>Mucoromycotina</taxon>
        <taxon>Mucoromycetes</taxon>
        <taxon>Mucorales</taxon>
        <taxon>Lichtheimiaceae</taxon>
        <taxon>Circinella</taxon>
    </lineage>
</organism>
<dbReference type="EMBL" id="JAEPRB010000284">
    <property type="protein sequence ID" value="KAG2217633.1"/>
    <property type="molecule type" value="Genomic_DNA"/>
</dbReference>
<gene>
    <name evidence="2" type="ORF">INT45_008086</name>
</gene>